<feature type="domain" description="FAD dependent oxidoreductase" evidence="7">
    <location>
        <begin position="5"/>
        <end position="353"/>
    </location>
</feature>
<evidence type="ECO:0000256" key="5">
    <source>
        <dbReference type="ARBA" id="ARBA00023002"/>
    </source>
</evidence>
<dbReference type="EMBL" id="MAVT02000322">
    <property type="protein sequence ID" value="POS76896.1"/>
    <property type="molecule type" value="Genomic_DNA"/>
</dbReference>
<evidence type="ECO:0000256" key="4">
    <source>
        <dbReference type="ARBA" id="ARBA00022827"/>
    </source>
</evidence>
<reference evidence="8" key="1">
    <citation type="submission" date="2017-09" db="EMBL/GenBank/DDBJ databases">
        <title>Polyketide synthases of a Diaporthe helianthi virulent isolate.</title>
        <authorList>
            <person name="Baroncelli R."/>
        </authorList>
    </citation>
    <scope>NUCLEOTIDE SEQUENCE [LARGE SCALE GENOMIC DNA]</scope>
    <source>
        <strain evidence="8">7/96</strain>
    </source>
</reference>
<name>A0A2P5I310_DIAHE</name>
<comment type="similarity">
    <text evidence="2">Belongs to the DAMOX/DASOX family.</text>
</comment>
<proteinExistence type="inferred from homology"/>
<dbReference type="Pfam" id="PF01266">
    <property type="entry name" value="DAO"/>
    <property type="match status" value="1"/>
</dbReference>
<dbReference type="PROSITE" id="PS00677">
    <property type="entry name" value="DAO"/>
    <property type="match status" value="1"/>
</dbReference>
<dbReference type="GO" id="GO:0019478">
    <property type="term" value="P:D-amino acid catabolic process"/>
    <property type="evidence" value="ECO:0007669"/>
    <property type="project" value="TreeGrafter"/>
</dbReference>
<evidence type="ECO:0000256" key="2">
    <source>
        <dbReference type="ARBA" id="ARBA00006730"/>
    </source>
</evidence>
<evidence type="ECO:0000256" key="3">
    <source>
        <dbReference type="ARBA" id="ARBA00022630"/>
    </source>
</evidence>
<dbReference type="PANTHER" id="PTHR11530">
    <property type="entry name" value="D-AMINO ACID OXIDASE"/>
    <property type="match status" value="1"/>
</dbReference>
<evidence type="ECO:0000259" key="7">
    <source>
        <dbReference type="Pfam" id="PF01266"/>
    </source>
</evidence>
<evidence type="ECO:0000313" key="8">
    <source>
        <dbReference type="EMBL" id="POS76896.1"/>
    </source>
</evidence>
<dbReference type="PANTHER" id="PTHR11530:SF26">
    <property type="entry name" value="FAD DEPENDENT OXIDOREDUCTASE SUPERFAMILY (AFU_ORTHOLOGUE AFUA_5G13940)"/>
    <property type="match status" value="1"/>
</dbReference>
<comment type="cofactor">
    <cofactor evidence="1 6">
        <name>FAD</name>
        <dbReference type="ChEBI" id="CHEBI:57692"/>
    </cofactor>
</comment>
<keyword evidence="5" id="KW-0560">Oxidoreductase</keyword>
<accession>A0A2P5I310</accession>
<evidence type="ECO:0000256" key="1">
    <source>
        <dbReference type="ARBA" id="ARBA00001974"/>
    </source>
</evidence>
<sequence>MSSQIVIIGAGVTGLSCAIQLQEAAHAAPGAVTIIARDFPTPFALIDPHAQINFTSPWGGAHNRWVPPPVDGQAQPYDKRDHHLALATFRRMRSLQASNPEAGITFMKGIEYLENPSPEYRALARDGSGEGSATALGIEGFRVLEASELPDDKVSLGFEYDTWCVNPMVYCCFLLNRFVFRGGRILRREISRPDEVFEMRDLGRPVRAVVNASGIGFNDPKSFIIRGQTCLVANLCHDTVTRQNADGSWIFCVPRNFEGGTIIGGTKEPNSWDTEPSLQVRERLVRAFVATHPKIADESGSVRVLKDVVGRRPARHGGARLESEEIAPGKIVVHAYGLGGRGYELSWGVAETVQKLVDKACRTNARM</sequence>
<organism evidence="8 9">
    <name type="scientific">Diaporthe helianthi</name>
    <dbReference type="NCBI Taxonomy" id="158607"/>
    <lineage>
        <taxon>Eukaryota</taxon>
        <taxon>Fungi</taxon>
        <taxon>Dikarya</taxon>
        <taxon>Ascomycota</taxon>
        <taxon>Pezizomycotina</taxon>
        <taxon>Sordariomycetes</taxon>
        <taxon>Sordariomycetidae</taxon>
        <taxon>Diaporthales</taxon>
        <taxon>Diaporthaceae</taxon>
        <taxon>Diaporthe</taxon>
    </lineage>
</organism>
<dbReference type="GO" id="GO:0003884">
    <property type="term" value="F:D-amino-acid oxidase activity"/>
    <property type="evidence" value="ECO:0007669"/>
    <property type="project" value="InterPro"/>
</dbReference>
<dbReference type="AlphaFoldDB" id="A0A2P5I310"/>
<keyword evidence="4 6" id="KW-0274">FAD</keyword>
<dbReference type="STRING" id="158607.A0A2P5I310"/>
<feature type="binding site" evidence="6">
    <location>
        <begin position="55"/>
        <end position="56"/>
    </location>
    <ligand>
        <name>FAD</name>
        <dbReference type="ChEBI" id="CHEBI:57692"/>
    </ligand>
</feature>
<gene>
    <name evidence="8" type="ORF">DHEL01_v204714</name>
</gene>
<dbReference type="GO" id="GO:0005737">
    <property type="term" value="C:cytoplasm"/>
    <property type="evidence" value="ECO:0007669"/>
    <property type="project" value="TreeGrafter"/>
</dbReference>
<dbReference type="SUPFAM" id="SSF51971">
    <property type="entry name" value="Nucleotide-binding domain"/>
    <property type="match status" value="1"/>
</dbReference>
<comment type="caution">
    <text evidence="8">The sequence shown here is derived from an EMBL/GenBank/DDBJ whole genome shotgun (WGS) entry which is preliminary data.</text>
</comment>
<protein>
    <submittedName>
        <fullName evidence="8">D-amino-acid oxidase</fullName>
    </submittedName>
</protein>
<keyword evidence="3" id="KW-0285">Flavoprotein</keyword>
<dbReference type="OrthoDB" id="2015447at2759"/>
<dbReference type="Gene3D" id="3.30.9.10">
    <property type="entry name" value="D-Amino Acid Oxidase, subunit A, domain 2"/>
    <property type="match status" value="1"/>
</dbReference>
<dbReference type="PIRSF" id="PIRSF000189">
    <property type="entry name" value="D-aa_oxidase"/>
    <property type="match status" value="1"/>
</dbReference>
<dbReference type="InterPro" id="IPR006076">
    <property type="entry name" value="FAD-dep_OxRdtase"/>
</dbReference>
<dbReference type="Proteomes" id="UP000094444">
    <property type="component" value="Unassembled WGS sequence"/>
</dbReference>
<feature type="binding site" evidence="6">
    <location>
        <position position="340"/>
    </location>
    <ligand>
        <name>D-dopa</name>
        <dbReference type="ChEBI" id="CHEBI:149689"/>
    </ligand>
</feature>
<dbReference type="GO" id="GO:0071949">
    <property type="term" value="F:FAD binding"/>
    <property type="evidence" value="ECO:0007669"/>
    <property type="project" value="InterPro"/>
</dbReference>
<dbReference type="InterPro" id="IPR006181">
    <property type="entry name" value="D-amino_acid_oxidase_CS"/>
</dbReference>
<dbReference type="InterPro" id="IPR023209">
    <property type="entry name" value="DAO"/>
</dbReference>
<evidence type="ECO:0000256" key="6">
    <source>
        <dbReference type="PIRSR" id="PIRSR000189-1"/>
    </source>
</evidence>
<dbReference type="SUPFAM" id="SSF54373">
    <property type="entry name" value="FAD-linked reductases, C-terminal domain"/>
    <property type="match status" value="1"/>
</dbReference>
<dbReference type="Gene3D" id="3.40.50.720">
    <property type="entry name" value="NAD(P)-binding Rossmann-like Domain"/>
    <property type="match status" value="1"/>
</dbReference>
<dbReference type="InParanoid" id="A0A2P5I310"/>
<keyword evidence="9" id="KW-1185">Reference proteome</keyword>
<evidence type="ECO:0000313" key="9">
    <source>
        <dbReference type="Proteomes" id="UP000094444"/>
    </source>
</evidence>
<feature type="binding site" evidence="6">
    <location>
        <position position="312"/>
    </location>
    <ligand>
        <name>D-dopa</name>
        <dbReference type="ChEBI" id="CHEBI:149689"/>
    </ligand>
</feature>